<dbReference type="AlphaFoldDB" id="A0A0A9E654"/>
<evidence type="ECO:0000313" key="1">
    <source>
        <dbReference type="EMBL" id="JAD96249.1"/>
    </source>
</evidence>
<organism evidence="1">
    <name type="scientific">Arundo donax</name>
    <name type="common">Giant reed</name>
    <name type="synonym">Donax arundinaceus</name>
    <dbReference type="NCBI Taxonomy" id="35708"/>
    <lineage>
        <taxon>Eukaryota</taxon>
        <taxon>Viridiplantae</taxon>
        <taxon>Streptophyta</taxon>
        <taxon>Embryophyta</taxon>
        <taxon>Tracheophyta</taxon>
        <taxon>Spermatophyta</taxon>
        <taxon>Magnoliopsida</taxon>
        <taxon>Liliopsida</taxon>
        <taxon>Poales</taxon>
        <taxon>Poaceae</taxon>
        <taxon>PACMAD clade</taxon>
        <taxon>Arundinoideae</taxon>
        <taxon>Arundineae</taxon>
        <taxon>Arundo</taxon>
    </lineage>
</organism>
<reference evidence="1" key="1">
    <citation type="submission" date="2014-09" db="EMBL/GenBank/DDBJ databases">
        <authorList>
            <person name="Magalhaes I.L.F."/>
            <person name="Oliveira U."/>
            <person name="Santos F.R."/>
            <person name="Vidigal T.H.D.A."/>
            <person name="Brescovit A.D."/>
            <person name="Santos A.J."/>
        </authorList>
    </citation>
    <scope>NUCLEOTIDE SEQUENCE</scope>
    <source>
        <tissue evidence="1">Shoot tissue taken approximately 20 cm above the soil surface</tissue>
    </source>
</reference>
<name>A0A0A9E654_ARUDO</name>
<accession>A0A0A9E654</accession>
<proteinExistence type="predicted"/>
<reference evidence="1" key="2">
    <citation type="journal article" date="2015" name="Data Brief">
        <title>Shoot transcriptome of the giant reed, Arundo donax.</title>
        <authorList>
            <person name="Barrero R.A."/>
            <person name="Guerrero F.D."/>
            <person name="Moolhuijzen P."/>
            <person name="Goolsby J.A."/>
            <person name="Tidwell J."/>
            <person name="Bellgard S.E."/>
            <person name="Bellgard M.I."/>
        </authorList>
    </citation>
    <scope>NUCLEOTIDE SEQUENCE</scope>
    <source>
        <tissue evidence="1">Shoot tissue taken approximately 20 cm above the soil surface</tissue>
    </source>
</reference>
<sequence>MALQMKSPRLFSSLAAACPPLVAASGTTAITDRRGHLLLAAAADATVLANPTDAIVAC</sequence>
<protein>
    <submittedName>
        <fullName evidence="1">Uncharacterized protein</fullName>
    </submittedName>
</protein>
<dbReference type="EMBL" id="GBRH01201646">
    <property type="protein sequence ID" value="JAD96249.1"/>
    <property type="molecule type" value="Transcribed_RNA"/>
</dbReference>